<dbReference type="EMBL" id="CAEKKB010000008">
    <property type="protein sequence ID" value="CAB4320736.1"/>
    <property type="molecule type" value="Genomic_DNA"/>
</dbReference>
<sequence length="121" mass="13481">MFPPSYSKHPRRPRKCRHKEHEEYKGKMKMRHQATNLKIHCLAFPTHRDSLKCGQGGKKGHNRGLAIGIFPQKAKNLQLRGRGVLKNTQTTPSDTSTLAGGPSTPKAKIQASKACAKREAK</sequence>
<protein>
    <submittedName>
        <fullName evidence="2">Uncharacterized protein</fullName>
    </submittedName>
</protein>
<feature type="compositionally biased region" description="Basic residues" evidence="1">
    <location>
        <begin position="8"/>
        <end position="18"/>
    </location>
</feature>
<evidence type="ECO:0000313" key="2">
    <source>
        <dbReference type="EMBL" id="CAB4320736.1"/>
    </source>
</evidence>
<accession>A0A6J5Y3L8</accession>
<keyword evidence="3" id="KW-1185">Reference proteome</keyword>
<feature type="region of interest" description="Disordered" evidence="1">
    <location>
        <begin position="85"/>
        <end position="121"/>
    </location>
</feature>
<name>A0A6J5Y3L8_PRUAR</name>
<proteinExistence type="predicted"/>
<evidence type="ECO:0000313" key="3">
    <source>
        <dbReference type="Proteomes" id="UP000507245"/>
    </source>
</evidence>
<gene>
    <name evidence="2" type="ORF">ORAREDHAP_LOCUS49695</name>
</gene>
<reference evidence="3" key="1">
    <citation type="journal article" date="2020" name="Genome Biol.">
        <title>Gamete binning: chromosome-level and haplotype-resolved genome assembly enabled by high-throughput single-cell sequencing of gamete genomes.</title>
        <authorList>
            <person name="Campoy J.A."/>
            <person name="Sun H."/>
            <person name="Goel M."/>
            <person name="Jiao W.-B."/>
            <person name="Folz-Donahue K."/>
            <person name="Wang N."/>
            <person name="Rubio M."/>
            <person name="Liu C."/>
            <person name="Kukat C."/>
            <person name="Ruiz D."/>
            <person name="Huettel B."/>
            <person name="Schneeberger K."/>
        </authorList>
    </citation>
    <scope>NUCLEOTIDE SEQUENCE [LARGE SCALE GENOMIC DNA]</scope>
    <source>
        <strain evidence="3">cv. Rojo Pasion</strain>
    </source>
</reference>
<organism evidence="2 3">
    <name type="scientific">Prunus armeniaca</name>
    <name type="common">Apricot</name>
    <name type="synonym">Armeniaca vulgaris</name>
    <dbReference type="NCBI Taxonomy" id="36596"/>
    <lineage>
        <taxon>Eukaryota</taxon>
        <taxon>Viridiplantae</taxon>
        <taxon>Streptophyta</taxon>
        <taxon>Embryophyta</taxon>
        <taxon>Tracheophyta</taxon>
        <taxon>Spermatophyta</taxon>
        <taxon>Magnoliopsida</taxon>
        <taxon>eudicotyledons</taxon>
        <taxon>Gunneridae</taxon>
        <taxon>Pentapetalae</taxon>
        <taxon>rosids</taxon>
        <taxon>fabids</taxon>
        <taxon>Rosales</taxon>
        <taxon>Rosaceae</taxon>
        <taxon>Amygdaloideae</taxon>
        <taxon>Amygdaleae</taxon>
        <taxon>Prunus</taxon>
    </lineage>
</organism>
<feature type="region of interest" description="Disordered" evidence="1">
    <location>
        <begin position="1"/>
        <end position="29"/>
    </location>
</feature>
<feature type="compositionally biased region" description="Polar residues" evidence="1">
    <location>
        <begin position="86"/>
        <end position="98"/>
    </location>
</feature>
<dbReference type="AlphaFoldDB" id="A0A6J5Y3L8"/>
<dbReference type="Proteomes" id="UP000507245">
    <property type="component" value="Unassembled WGS sequence"/>
</dbReference>
<evidence type="ECO:0000256" key="1">
    <source>
        <dbReference type="SAM" id="MobiDB-lite"/>
    </source>
</evidence>